<proteinExistence type="predicted"/>
<protein>
    <submittedName>
        <fullName evidence="1">Uncharacterized protein</fullName>
    </submittedName>
</protein>
<evidence type="ECO:0000313" key="1">
    <source>
        <dbReference type="EMBL" id="GLR13241.1"/>
    </source>
</evidence>
<accession>A0ABQ5YF89</accession>
<reference evidence="2" key="1">
    <citation type="journal article" date="2019" name="Int. J. Syst. Evol. Microbiol.">
        <title>The Global Catalogue of Microorganisms (GCM) 10K type strain sequencing project: providing services to taxonomists for standard genome sequencing and annotation.</title>
        <authorList>
            <consortium name="The Broad Institute Genomics Platform"/>
            <consortium name="The Broad Institute Genome Sequencing Center for Infectious Disease"/>
            <person name="Wu L."/>
            <person name="Ma J."/>
        </authorList>
    </citation>
    <scope>NUCLEOTIDE SEQUENCE [LARGE SCALE GENOMIC DNA]</scope>
    <source>
        <strain evidence="2">NBRC 110044</strain>
    </source>
</reference>
<organism evidence="1 2">
    <name type="scientific">Chitinimonas prasina</name>
    <dbReference type="NCBI Taxonomy" id="1434937"/>
    <lineage>
        <taxon>Bacteria</taxon>
        <taxon>Pseudomonadati</taxon>
        <taxon>Pseudomonadota</taxon>
        <taxon>Betaproteobacteria</taxon>
        <taxon>Neisseriales</taxon>
        <taxon>Chitinibacteraceae</taxon>
        <taxon>Chitinimonas</taxon>
    </lineage>
</organism>
<evidence type="ECO:0000313" key="2">
    <source>
        <dbReference type="Proteomes" id="UP001156706"/>
    </source>
</evidence>
<comment type="caution">
    <text evidence="1">The sequence shown here is derived from an EMBL/GenBank/DDBJ whole genome shotgun (WGS) entry which is preliminary data.</text>
</comment>
<keyword evidence="2" id="KW-1185">Reference proteome</keyword>
<dbReference type="EMBL" id="BSOG01000002">
    <property type="protein sequence ID" value="GLR13241.1"/>
    <property type="molecule type" value="Genomic_DNA"/>
</dbReference>
<dbReference type="Proteomes" id="UP001156706">
    <property type="component" value="Unassembled WGS sequence"/>
</dbReference>
<gene>
    <name evidence="1" type="ORF">GCM10007907_20310</name>
</gene>
<name>A0ABQ5YF89_9NEIS</name>
<sequence length="98" mass="11067">MAMLNYSFDLPSDFMGYEWEVTAKGCFSGARITVGGKQYRLNFYDAARLGQEIESELESGNVFFEPNLVIVRSVTKEEMERAVEDLVRFGLVVSLAPE</sequence>